<protein>
    <recommendedName>
        <fullName evidence="1">Glycosyl transferase family 1 domain-containing protein</fullName>
    </recommendedName>
</protein>
<dbReference type="PANTHER" id="PTHR12526:SF630">
    <property type="entry name" value="GLYCOSYLTRANSFERASE"/>
    <property type="match status" value="1"/>
</dbReference>
<dbReference type="PANTHER" id="PTHR12526">
    <property type="entry name" value="GLYCOSYLTRANSFERASE"/>
    <property type="match status" value="1"/>
</dbReference>
<evidence type="ECO:0000313" key="2">
    <source>
        <dbReference type="EMBL" id="VAW45907.1"/>
    </source>
</evidence>
<accession>A0A3B0W5A4</accession>
<gene>
    <name evidence="2" type="ORF">MNBD_GAMMA03-241</name>
</gene>
<dbReference type="GO" id="GO:0016757">
    <property type="term" value="F:glycosyltransferase activity"/>
    <property type="evidence" value="ECO:0007669"/>
    <property type="project" value="InterPro"/>
</dbReference>
<evidence type="ECO:0000259" key="1">
    <source>
        <dbReference type="Pfam" id="PF00534"/>
    </source>
</evidence>
<name>A0A3B0W5A4_9ZZZZ</name>
<sequence length="364" mass="41142">MKKLKVCFFTARFSYSGVPLAQIRLAKLFKRKGYTVDFILGYIPDDMKLPVLEGINVINFNKPRVIKLFVEIIKYLSKNKPNIIISAEDHLNAVVLLCAKITRSKAKISVSSRVTPYDTYSNKFFTKRWFLKYFIQFVEGRATALVCVSKDMVKQYKTIFKNSRHQCIYNVVNDSGSQARMSESVSEKWLINKKIPVLISAGRLAPEKGLLDLVKAIKIVAKTKKIRLLMLGEGPMRTEIESLIIKEKLTGIIKLIGFQENPLKYYNKADVFVLSSYVEGLPNVLVEAMMCGCTPVSTNCPTGPEEVLQNEKFGYLVPVHNPVAMAKGLENALNNPIPPEILAQGVNYFTADEVFKKYQEALHL</sequence>
<dbReference type="AlphaFoldDB" id="A0A3B0W5A4"/>
<feature type="domain" description="Glycosyl transferase family 1" evidence="1">
    <location>
        <begin position="185"/>
        <end position="340"/>
    </location>
</feature>
<proteinExistence type="predicted"/>
<dbReference type="EMBL" id="UOFC01000082">
    <property type="protein sequence ID" value="VAW45907.1"/>
    <property type="molecule type" value="Genomic_DNA"/>
</dbReference>
<organism evidence="2">
    <name type="scientific">hydrothermal vent metagenome</name>
    <dbReference type="NCBI Taxonomy" id="652676"/>
    <lineage>
        <taxon>unclassified sequences</taxon>
        <taxon>metagenomes</taxon>
        <taxon>ecological metagenomes</taxon>
    </lineage>
</organism>
<dbReference type="InterPro" id="IPR001296">
    <property type="entry name" value="Glyco_trans_1"/>
</dbReference>
<dbReference type="SUPFAM" id="SSF53756">
    <property type="entry name" value="UDP-Glycosyltransferase/glycogen phosphorylase"/>
    <property type="match status" value="1"/>
</dbReference>
<reference evidence="2" key="1">
    <citation type="submission" date="2018-06" db="EMBL/GenBank/DDBJ databases">
        <authorList>
            <person name="Zhirakovskaya E."/>
        </authorList>
    </citation>
    <scope>NUCLEOTIDE SEQUENCE</scope>
</reference>
<dbReference type="CDD" id="cd03811">
    <property type="entry name" value="GT4_GT28_WabH-like"/>
    <property type="match status" value="1"/>
</dbReference>
<dbReference type="Gene3D" id="3.40.50.2000">
    <property type="entry name" value="Glycogen Phosphorylase B"/>
    <property type="match status" value="2"/>
</dbReference>
<dbReference type="Pfam" id="PF00534">
    <property type="entry name" value="Glycos_transf_1"/>
    <property type="match status" value="1"/>
</dbReference>